<dbReference type="EMBL" id="CP058214">
    <property type="protein sequence ID" value="QPC44500.1"/>
    <property type="molecule type" value="Genomic_DNA"/>
</dbReference>
<organism evidence="3 4">
    <name type="scientific">Kaustia mangrovi</name>
    <dbReference type="NCBI Taxonomy" id="2593653"/>
    <lineage>
        <taxon>Bacteria</taxon>
        <taxon>Pseudomonadati</taxon>
        <taxon>Pseudomonadota</taxon>
        <taxon>Alphaproteobacteria</taxon>
        <taxon>Hyphomicrobiales</taxon>
        <taxon>Parvibaculaceae</taxon>
        <taxon>Kaustia</taxon>
    </lineage>
</organism>
<dbReference type="Pfam" id="PF00486">
    <property type="entry name" value="Trans_reg_C"/>
    <property type="match status" value="1"/>
</dbReference>
<evidence type="ECO:0000256" key="1">
    <source>
        <dbReference type="ARBA" id="ARBA00023125"/>
    </source>
</evidence>
<dbReference type="AlphaFoldDB" id="A0A7S8C6V8"/>
<dbReference type="SUPFAM" id="SSF46894">
    <property type="entry name" value="C-terminal effector domain of the bipartite response regulators"/>
    <property type="match status" value="1"/>
</dbReference>
<dbReference type="KEGG" id="kmn:HW532_18445"/>
<dbReference type="Gene3D" id="1.10.10.10">
    <property type="entry name" value="Winged helix-like DNA-binding domain superfamily/Winged helix DNA-binding domain"/>
    <property type="match status" value="1"/>
</dbReference>
<evidence type="ECO:0000259" key="2">
    <source>
        <dbReference type="SMART" id="SM00862"/>
    </source>
</evidence>
<protein>
    <submittedName>
        <fullName evidence="3">Winged helix-turn-helix domain-containing protein</fullName>
    </submittedName>
</protein>
<evidence type="ECO:0000313" key="4">
    <source>
        <dbReference type="Proteomes" id="UP000593594"/>
    </source>
</evidence>
<dbReference type="RefSeq" id="WP_213161871.1">
    <property type="nucleotide sequence ID" value="NZ_CP058214.1"/>
</dbReference>
<accession>A0A7S8C6V8</accession>
<feature type="domain" description="OmpR/PhoB-type" evidence="2">
    <location>
        <begin position="40"/>
        <end position="113"/>
    </location>
</feature>
<name>A0A7S8C6V8_9HYPH</name>
<gene>
    <name evidence="3" type="ORF">HW532_18445</name>
</gene>
<reference evidence="3 4" key="1">
    <citation type="submission" date="2020-06" db="EMBL/GenBank/DDBJ databases">
        <title>Genome sequence of 2 isolates from Red Sea Mangroves.</title>
        <authorList>
            <person name="Sefrji F."/>
            <person name="Michoud G."/>
            <person name="Merlino G."/>
            <person name="Daffonchio D."/>
        </authorList>
    </citation>
    <scope>NUCLEOTIDE SEQUENCE [LARGE SCALE GENOMIC DNA]</scope>
    <source>
        <strain evidence="3 4">R1DC25</strain>
    </source>
</reference>
<dbReference type="InterPro" id="IPR016032">
    <property type="entry name" value="Sig_transdc_resp-reg_C-effctor"/>
</dbReference>
<dbReference type="InterPro" id="IPR036388">
    <property type="entry name" value="WH-like_DNA-bd_sf"/>
</dbReference>
<dbReference type="GO" id="GO:0000160">
    <property type="term" value="P:phosphorelay signal transduction system"/>
    <property type="evidence" value="ECO:0007669"/>
    <property type="project" value="InterPro"/>
</dbReference>
<dbReference type="GO" id="GO:0003677">
    <property type="term" value="F:DNA binding"/>
    <property type="evidence" value="ECO:0007669"/>
    <property type="project" value="UniProtKB-KW"/>
</dbReference>
<keyword evidence="4" id="KW-1185">Reference proteome</keyword>
<proteinExistence type="predicted"/>
<dbReference type="GO" id="GO:0006355">
    <property type="term" value="P:regulation of DNA-templated transcription"/>
    <property type="evidence" value="ECO:0007669"/>
    <property type="project" value="InterPro"/>
</dbReference>
<evidence type="ECO:0000313" key="3">
    <source>
        <dbReference type="EMBL" id="QPC44500.1"/>
    </source>
</evidence>
<keyword evidence="1" id="KW-0238">DNA-binding</keyword>
<dbReference type="InterPro" id="IPR001867">
    <property type="entry name" value="OmpR/PhoB-type_DNA-bd"/>
</dbReference>
<sequence>MTGVNETTAKLQDEVEILRERVRQLEEALYGPAGRMLECQYRLGLTVMQSRFLGALMSREVVGKEALLVALYGDRKQDWPGDKTLDAHAFKLRQRLAVHGIELRTVRGIGYALDDAAKDRIRRIVGAEAA</sequence>
<dbReference type="SMART" id="SM00862">
    <property type="entry name" value="Trans_reg_C"/>
    <property type="match status" value="1"/>
</dbReference>
<dbReference type="Proteomes" id="UP000593594">
    <property type="component" value="Chromosome"/>
</dbReference>